<dbReference type="Pfam" id="PF07690">
    <property type="entry name" value="MFS_1"/>
    <property type="match status" value="1"/>
</dbReference>
<dbReference type="OrthoDB" id="5204190at2759"/>
<feature type="transmembrane region" description="Helical" evidence="6">
    <location>
        <begin position="242"/>
        <end position="262"/>
    </location>
</feature>
<keyword evidence="2 6" id="KW-0812">Transmembrane</keyword>
<gene>
    <name evidence="7" type="ORF">IF1G_03652</name>
</gene>
<dbReference type="GO" id="GO:0022857">
    <property type="term" value="F:transmembrane transporter activity"/>
    <property type="evidence" value="ECO:0007669"/>
    <property type="project" value="InterPro"/>
</dbReference>
<dbReference type="InterPro" id="IPR011701">
    <property type="entry name" value="MFS"/>
</dbReference>
<feature type="region of interest" description="Disordered" evidence="5">
    <location>
        <begin position="1"/>
        <end position="44"/>
    </location>
</feature>
<sequence>MSADETTPLLPGSAGAAAAPPLSESAGGGLDSAGQKPQQQQKQQHGRFRSCLDSVLHVENRILLAGFLISLSFSFTQVPLLYVFRLMTCDAFYDHHPPYTGDGDRCARNEIAAGTATQFSILGITTTLCGTVNLFFAGLAVKKWGPKTAILIQTFVPAVRVLAQILGVVAGKTLGMNIIQGTQLITVLGGPVGYILVINIIAGEVVAPIRRTAVFGMLQGCFMLGQSLGNFTGGLLGDTFGIRAPFDVACGFFLLSCVYILVSLPHIPPPPKTGKSSERSSGFFAPLRILVPQKLRLASGQTSKHYGVVFLCAGIFLGVLATDYAPLLIQMYATAAFNFNQASNGLLMSEFALMRGIFLLLIFPRVITFGRRVLASRRARGKPQPAREEGYGTDGTLTPDSLPTDPREFDSSMGTIPSDEPVKPTRLKEDEEVDPQFDLIFLRWSLIVDGGFTTVAAFATEPWHIYLAAFLLPFGSGSAPAAKGVITSMCPDSQRADALNAVTLVENIARLSTQGLFGFIFAALANVGKAYATFFCNAALAVVGVSVLLLSHFPPGGSVIVDSINEDDGQDEEQ</sequence>
<dbReference type="AlphaFoldDB" id="A0A545W4R1"/>
<keyword evidence="4 6" id="KW-0472">Membrane</keyword>
<feature type="transmembrane region" description="Helical" evidence="6">
    <location>
        <begin position="182"/>
        <end position="202"/>
    </location>
</feature>
<name>A0A545W4R1_9HYPO</name>
<feature type="region of interest" description="Disordered" evidence="5">
    <location>
        <begin position="378"/>
        <end position="428"/>
    </location>
</feature>
<proteinExistence type="predicted"/>
<organism evidence="7 8">
    <name type="scientific">Cordyceps javanica</name>
    <dbReference type="NCBI Taxonomy" id="43265"/>
    <lineage>
        <taxon>Eukaryota</taxon>
        <taxon>Fungi</taxon>
        <taxon>Dikarya</taxon>
        <taxon>Ascomycota</taxon>
        <taxon>Pezizomycotina</taxon>
        <taxon>Sordariomycetes</taxon>
        <taxon>Hypocreomycetidae</taxon>
        <taxon>Hypocreales</taxon>
        <taxon>Cordycipitaceae</taxon>
        <taxon>Cordyceps</taxon>
    </lineage>
</organism>
<evidence type="ECO:0000256" key="1">
    <source>
        <dbReference type="ARBA" id="ARBA00004141"/>
    </source>
</evidence>
<feature type="transmembrane region" description="Helical" evidence="6">
    <location>
        <begin position="62"/>
        <end position="84"/>
    </location>
</feature>
<evidence type="ECO:0000256" key="4">
    <source>
        <dbReference type="ARBA" id="ARBA00023136"/>
    </source>
</evidence>
<dbReference type="Proteomes" id="UP000315783">
    <property type="component" value="Unassembled WGS sequence"/>
</dbReference>
<dbReference type="GO" id="GO:0016020">
    <property type="term" value="C:membrane"/>
    <property type="evidence" value="ECO:0007669"/>
    <property type="project" value="UniProtKB-SubCell"/>
</dbReference>
<evidence type="ECO:0000313" key="7">
    <source>
        <dbReference type="EMBL" id="TQV97909.1"/>
    </source>
</evidence>
<accession>A0A545W4R1</accession>
<protein>
    <submittedName>
        <fullName evidence="7">Major facilitator superfamily transporter</fullName>
    </submittedName>
</protein>
<dbReference type="EMBL" id="SPUK01000004">
    <property type="protein sequence ID" value="TQV97909.1"/>
    <property type="molecule type" value="Genomic_DNA"/>
</dbReference>
<feature type="transmembrane region" description="Helical" evidence="6">
    <location>
        <begin position="306"/>
        <end position="332"/>
    </location>
</feature>
<keyword evidence="3 6" id="KW-1133">Transmembrane helix</keyword>
<dbReference type="Gene3D" id="1.20.1250.20">
    <property type="entry name" value="MFS general substrate transporter like domains"/>
    <property type="match status" value="2"/>
</dbReference>
<comment type="subcellular location">
    <subcellularLocation>
        <location evidence="1">Membrane</location>
        <topology evidence="1">Multi-pass membrane protein</topology>
    </subcellularLocation>
</comment>
<dbReference type="SUPFAM" id="SSF103473">
    <property type="entry name" value="MFS general substrate transporter"/>
    <property type="match status" value="2"/>
</dbReference>
<evidence type="ECO:0000256" key="3">
    <source>
        <dbReference type="ARBA" id="ARBA00022989"/>
    </source>
</evidence>
<comment type="caution">
    <text evidence="7">The sequence shown here is derived from an EMBL/GenBank/DDBJ whole genome shotgun (WGS) entry which is preliminary data.</text>
</comment>
<dbReference type="PANTHER" id="PTHR23507:SF13">
    <property type="entry name" value="MFS GENERAL SUBSTRATE TRANSPORTER"/>
    <property type="match status" value="1"/>
</dbReference>
<dbReference type="PANTHER" id="PTHR23507">
    <property type="entry name" value="ZGC:174356"/>
    <property type="match status" value="1"/>
</dbReference>
<feature type="transmembrane region" description="Helical" evidence="6">
    <location>
        <begin position="352"/>
        <end position="370"/>
    </location>
</feature>
<dbReference type="InterPro" id="IPR036259">
    <property type="entry name" value="MFS_trans_sf"/>
</dbReference>
<evidence type="ECO:0000256" key="2">
    <source>
        <dbReference type="ARBA" id="ARBA00022692"/>
    </source>
</evidence>
<reference evidence="7 8" key="1">
    <citation type="journal article" date="2019" name="Appl. Microbiol. Biotechnol.">
        <title>Genome sequence of Isaria javanica and comparative genome analysis insights into family S53 peptidase evolution in fungal entomopathogens.</title>
        <authorList>
            <person name="Lin R."/>
            <person name="Zhang X."/>
            <person name="Xin B."/>
            <person name="Zou M."/>
            <person name="Gao Y."/>
            <person name="Qin F."/>
            <person name="Hu Q."/>
            <person name="Xie B."/>
            <person name="Cheng X."/>
        </authorList>
    </citation>
    <scope>NUCLEOTIDE SEQUENCE [LARGE SCALE GENOMIC DNA]</scope>
    <source>
        <strain evidence="7 8">IJ1G</strain>
    </source>
</reference>
<feature type="transmembrane region" description="Helical" evidence="6">
    <location>
        <begin position="148"/>
        <end position="170"/>
    </location>
</feature>
<feature type="compositionally biased region" description="Low complexity" evidence="5">
    <location>
        <begin position="8"/>
        <end position="25"/>
    </location>
</feature>
<evidence type="ECO:0000313" key="8">
    <source>
        <dbReference type="Proteomes" id="UP000315783"/>
    </source>
</evidence>
<evidence type="ECO:0000256" key="5">
    <source>
        <dbReference type="SAM" id="MobiDB-lite"/>
    </source>
</evidence>
<feature type="transmembrane region" description="Helical" evidence="6">
    <location>
        <begin position="119"/>
        <end position="141"/>
    </location>
</feature>
<keyword evidence="8" id="KW-1185">Reference proteome</keyword>
<evidence type="ECO:0000256" key="6">
    <source>
        <dbReference type="SAM" id="Phobius"/>
    </source>
</evidence>
<feature type="transmembrane region" description="Helical" evidence="6">
    <location>
        <begin position="531"/>
        <end position="550"/>
    </location>
</feature>
<dbReference type="STRING" id="43265.A0A545W4R1"/>